<dbReference type="PROSITE" id="PS00092">
    <property type="entry name" value="N6_MTASE"/>
    <property type="match status" value="1"/>
</dbReference>
<dbReference type="InterPro" id="IPR046820">
    <property type="entry name" value="MmeI_TRD"/>
</dbReference>
<comment type="catalytic activity">
    <reaction evidence="4">
        <text>a 2'-deoxyadenosine in DNA + S-adenosyl-L-methionine = an N(6)-methyl-2'-deoxyadenosine in DNA + S-adenosyl-L-homocysteine + H(+)</text>
        <dbReference type="Rhea" id="RHEA:15197"/>
        <dbReference type="Rhea" id="RHEA-COMP:12418"/>
        <dbReference type="Rhea" id="RHEA-COMP:12419"/>
        <dbReference type="ChEBI" id="CHEBI:15378"/>
        <dbReference type="ChEBI" id="CHEBI:57856"/>
        <dbReference type="ChEBI" id="CHEBI:59789"/>
        <dbReference type="ChEBI" id="CHEBI:90615"/>
        <dbReference type="ChEBI" id="CHEBI:90616"/>
        <dbReference type="EC" id="2.1.1.72"/>
    </reaction>
</comment>
<gene>
    <name evidence="10" type="ORF">NIES3807_21260</name>
</gene>
<dbReference type="EMBL" id="BJCK01000029">
    <property type="protein sequence ID" value="GCL58956.1"/>
    <property type="molecule type" value="Genomic_DNA"/>
</dbReference>
<evidence type="ECO:0000259" key="7">
    <source>
        <dbReference type="Pfam" id="PF20466"/>
    </source>
</evidence>
<dbReference type="Pfam" id="PF20464">
    <property type="entry name" value="MmeI_N"/>
    <property type="match status" value="1"/>
</dbReference>
<evidence type="ECO:0000256" key="1">
    <source>
        <dbReference type="ARBA" id="ARBA00011900"/>
    </source>
</evidence>
<proteinExistence type="predicted"/>
<dbReference type="InterPro" id="IPR046819">
    <property type="entry name" value="MmeI_hel"/>
</dbReference>
<evidence type="ECO:0000256" key="2">
    <source>
        <dbReference type="ARBA" id="ARBA00022603"/>
    </source>
</evidence>
<evidence type="ECO:0000259" key="8">
    <source>
        <dbReference type="Pfam" id="PF20467"/>
    </source>
</evidence>
<dbReference type="Pfam" id="PF20467">
    <property type="entry name" value="MmeI_C"/>
    <property type="match status" value="1"/>
</dbReference>
<name>A0AAD3G8Q0_MICAE</name>
<organism evidence="10 11">
    <name type="scientific">Microcystis aeruginosa NIES-3807</name>
    <dbReference type="NCBI Taxonomy" id="2517785"/>
    <lineage>
        <taxon>Bacteria</taxon>
        <taxon>Bacillati</taxon>
        <taxon>Cyanobacteriota</taxon>
        <taxon>Cyanophyceae</taxon>
        <taxon>Oscillatoriophycideae</taxon>
        <taxon>Chroococcales</taxon>
        <taxon>Microcystaceae</taxon>
        <taxon>Microcystis</taxon>
    </lineage>
</organism>
<sequence>MPLSWNEIKNRAIAFQKEWEGETSEKAESQSFWNEFFHVFGISRRRVASFAQPIKKADNKQGFIDLLWKGTILVEHKSKGKDLEKATQQAKDYFPNLKEHELPRYILVSDFQRFKLYDLDSGNQWEFELSNFVDNVHLFDFIAGYEKRVYKDEDSVNIQAAELMGKLHDCLKEIGYMGHDLEVYLVRLLFCLFADDTGIFNQGIFWEYIDIHTKEDGSDLAMHIASVFQVLNTLEEKRLKNIDENLTQFPYINGKLFEESLPLAAFDSKMRVMLLEACAFDWGKISPAIFGSMFQAVMNPKERRNLGAHYTSEKNIQKVIKPLFLDDLHREFEKIKGNRNKLLEFHKKIANLYFLDPACGCGNFLIITYRELRDLEILVLQELDKTGQLVTDISAIIQVDVNQFAGIEYDEFAVRVAEVAMGLIDHQMNIKVSNTFGQYFVRLPLKKAAKIVHGNALRIDWEELISKEKLNFILGNPPFVGKQLQNADQKADMNNVLGEVKGAGVLDYVTAWYIKAAEFIQNSLIRCALVSTNSISQGEQVGIIWQELYQKYKIKIHFAHRTFSWSNEAKGNAAVHCVIIGFGLEDIDNKRIFDYADIKGEPTERKVKNINPYLVEGNDLVILSRRKTISSVPEINFGSMPNDGGHLILLQSEKEELVKNEPDADKWIRRYTGAQEFINGYSRYCLWLVNIQPQELKKSKEIYRRVEEVRKVRSESNRKTTQELSKFPTLFGENRQPDTNYLLVPRVSSERRKYIPIGFFSPDYIASDSCLFVANADLSLFGILTSEMHMAWVKYVCGRLKSDYRYSNTIVYNNFPFPENITDKQKQTVETCAQAVLDTRAKYPDSSLADLYDPLTMPPDLLKAHQKLDKAVDLCYRPQLFTSELNRIEYLFELYEKLTAPLLPTSKQKATRRKNYQ</sequence>
<feature type="domain" description="MmeI-like N-terminal" evidence="5">
    <location>
        <begin position="11"/>
        <end position="173"/>
    </location>
</feature>
<dbReference type="Pfam" id="PF20465">
    <property type="entry name" value="MmeI_hel"/>
    <property type="match status" value="1"/>
</dbReference>
<dbReference type="InterPro" id="IPR002052">
    <property type="entry name" value="DNA_methylase_N6_adenine_CS"/>
</dbReference>
<comment type="caution">
    <text evidence="10">The sequence shown here is derived from an EMBL/GenBank/DDBJ whole genome shotgun (WGS) entry which is preliminary data.</text>
</comment>
<dbReference type="PANTHER" id="PTHR33841">
    <property type="entry name" value="DNA METHYLTRANSFERASE YEEA-RELATED"/>
    <property type="match status" value="1"/>
</dbReference>
<evidence type="ECO:0000259" key="6">
    <source>
        <dbReference type="Pfam" id="PF20465"/>
    </source>
</evidence>
<evidence type="ECO:0000256" key="3">
    <source>
        <dbReference type="ARBA" id="ARBA00022679"/>
    </source>
</evidence>
<dbReference type="Pfam" id="PF20466">
    <property type="entry name" value="MmeI_TRD"/>
    <property type="match status" value="1"/>
</dbReference>
<dbReference type="InterPro" id="IPR029063">
    <property type="entry name" value="SAM-dependent_MTases_sf"/>
</dbReference>
<dbReference type="Gene3D" id="3.40.50.150">
    <property type="entry name" value="Vaccinia Virus protein VP39"/>
    <property type="match status" value="1"/>
</dbReference>
<feature type="domain" description="MmeI-like C-terminal" evidence="8">
    <location>
        <begin position="822"/>
        <end position="902"/>
    </location>
</feature>
<dbReference type="InterPro" id="IPR046818">
    <property type="entry name" value="MmeI_C"/>
</dbReference>
<reference evidence="10 11" key="1">
    <citation type="submission" date="2019-02" db="EMBL/GenBank/DDBJ databases">
        <title>Draft genome sequence of Arthrospira platensis NIES-3807.</title>
        <authorList>
            <person name="Yamaguchi H."/>
            <person name="Suzuki S."/>
            <person name="Kawachi M."/>
        </authorList>
    </citation>
    <scope>NUCLEOTIDE SEQUENCE [LARGE SCALE GENOMIC DNA]</scope>
    <source>
        <strain evidence="10 11">NIES-3807</strain>
    </source>
</reference>
<evidence type="ECO:0000313" key="11">
    <source>
        <dbReference type="Proteomes" id="UP000441080"/>
    </source>
</evidence>
<accession>A0AAD3G8Q0</accession>
<dbReference type="PANTHER" id="PTHR33841:SF1">
    <property type="entry name" value="DNA METHYLTRANSFERASE A"/>
    <property type="match status" value="1"/>
</dbReference>
<feature type="domain" description="MmeI-like DNA-methyltransferase" evidence="9">
    <location>
        <begin position="332"/>
        <end position="593"/>
    </location>
</feature>
<dbReference type="InterPro" id="IPR050953">
    <property type="entry name" value="N4_N6_ade-DNA_methylase"/>
</dbReference>
<evidence type="ECO:0000259" key="5">
    <source>
        <dbReference type="Pfam" id="PF20464"/>
    </source>
</evidence>
<dbReference type="GO" id="GO:0009007">
    <property type="term" value="F:site-specific DNA-methyltransferase (adenine-specific) activity"/>
    <property type="evidence" value="ECO:0007669"/>
    <property type="project" value="UniProtKB-EC"/>
</dbReference>
<feature type="domain" description="MmeI-like target recognition" evidence="7">
    <location>
        <begin position="617"/>
        <end position="819"/>
    </location>
</feature>
<keyword evidence="2 10" id="KW-0489">Methyltransferase</keyword>
<evidence type="ECO:0000259" key="9">
    <source>
        <dbReference type="Pfam" id="PF20473"/>
    </source>
</evidence>
<evidence type="ECO:0000313" key="10">
    <source>
        <dbReference type="EMBL" id="GCL58956.1"/>
    </source>
</evidence>
<protein>
    <recommendedName>
        <fullName evidence="1">site-specific DNA-methyltransferase (adenine-specific)</fullName>
        <ecNumber evidence="1">2.1.1.72</ecNumber>
    </recommendedName>
</protein>
<dbReference type="RefSeq" id="WP_159297345.1">
    <property type="nucleotide sequence ID" value="NZ_BJCK01000029.1"/>
</dbReference>
<dbReference type="InterPro" id="IPR046816">
    <property type="entry name" value="MmeI_Mtase"/>
</dbReference>
<feature type="domain" description="MmeI-like helicase spacer" evidence="6">
    <location>
        <begin position="179"/>
        <end position="257"/>
    </location>
</feature>
<keyword evidence="3" id="KW-0808">Transferase</keyword>
<dbReference type="Pfam" id="PF20473">
    <property type="entry name" value="MmeI_Mtase"/>
    <property type="match status" value="1"/>
</dbReference>
<dbReference type="InterPro" id="IPR046817">
    <property type="entry name" value="MmeI_N"/>
</dbReference>
<dbReference type="AlphaFoldDB" id="A0AAD3G8Q0"/>
<dbReference type="GO" id="GO:0003676">
    <property type="term" value="F:nucleic acid binding"/>
    <property type="evidence" value="ECO:0007669"/>
    <property type="project" value="InterPro"/>
</dbReference>
<dbReference type="SUPFAM" id="SSF53335">
    <property type="entry name" value="S-adenosyl-L-methionine-dependent methyltransferases"/>
    <property type="match status" value="1"/>
</dbReference>
<dbReference type="GO" id="GO:0032259">
    <property type="term" value="P:methylation"/>
    <property type="evidence" value="ECO:0007669"/>
    <property type="project" value="UniProtKB-KW"/>
</dbReference>
<dbReference type="EC" id="2.1.1.72" evidence="1"/>
<evidence type="ECO:0000256" key="4">
    <source>
        <dbReference type="ARBA" id="ARBA00047942"/>
    </source>
</evidence>
<dbReference type="Proteomes" id="UP000441080">
    <property type="component" value="Unassembled WGS sequence"/>
</dbReference>